<evidence type="ECO:0000313" key="2">
    <source>
        <dbReference type="EMBL" id="KAK5622587.1"/>
    </source>
</evidence>
<proteinExistence type="predicted"/>
<name>A0AAV9SMT1_9TELE</name>
<feature type="compositionally biased region" description="Basic and acidic residues" evidence="1">
    <location>
        <begin position="347"/>
        <end position="377"/>
    </location>
</feature>
<sequence>MGQTHPARGPRAAASTQGWLPPPHPQQPHKHTTSPPPNHPASTSSPSPSVDERETCTRWVTGTSRPTAPGQAHPSRCPSSGTRHAPQPHPPNRQPQPSARPGARPTEDSIGRRPSQPRTGHPANPTPKPRRCPSTLPHGTTRCTKKAGRPAPPPKESHIPINNTHCHDPLAGARCPCNRLTGHQSQGPRSKEMQAIPRELKRQHQTTPKTPTPVQIPTRRPAPSPGLRPQMSNSKGGLPWDRRNGKPLRHSNDAPHPKAYMSDCASPIEHVHRAKGYNTSSPPKEPPPKMQHHQHPSQPTKNDRAKPRFRSPRANATATQHILPYFSRHRYKAEKPDATTLSGKSRRAQDHHPNTTAHHTAEDRIQQRPSKAKDVHKAHTVQLRPHQPSKNKAPLTKVHPRKKKTYSIQVQEHAQHPYPCQK</sequence>
<evidence type="ECO:0000313" key="3">
    <source>
        <dbReference type="Proteomes" id="UP001311232"/>
    </source>
</evidence>
<feature type="region of interest" description="Disordered" evidence="1">
    <location>
        <begin position="1"/>
        <end position="422"/>
    </location>
</feature>
<feature type="compositionally biased region" description="Polar residues" evidence="1">
    <location>
        <begin position="205"/>
        <end position="215"/>
    </location>
</feature>
<dbReference type="Proteomes" id="UP001311232">
    <property type="component" value="Unassembled WGS sequence"/>
</dbReference>
<protein>
    <submittedName>
        <fullName evidence="2">Uncharacterized protein</fullName>
    </submittedName>
</protein>
<keyword evidence="3" id="KW-1185">Reference proteome</keyword>
<comment type="caution">
    <text evidence="2">The sequence shown here is derived from an EMBL/GenBank/DDBJ whole genome shotgun (WGS) entry which is preliminary data.</text>
</comment>
<organism evidence="2 3">
    <name type="scientific">Crenichthys baileyi</name>
    <name type="common">White River springfish</name>
    <dbReference type="NCBI Taxonomy" id="28760"/>
    <lineage>
        <taxon>Eukaryota</taxon>
        <taxon>Metazoa</taxon>
        <taxon>Chordata</taxon>
        <taxon>Craniata</taxon>
        <taxon>Vertebrata</taxon>
        <taxon>Euteleostomi</taxon>
        <taxon>Actinopterygii</taxon>
        <taxon>Neopterygii</taxon>
        <taxon>Teleostei</taxon>
        <taxon>Neoteleostei</taxon>
        <taxon>Acanthomorphata</taxon>
        <taxon>Ovalentaria</taxon>
        <taxon>Atherinomorphae</taxon>
        <taxon>Cyprinodontiformes</taxon>
        <taxon>Goodeidae</taxon>
        <taxon>Crenichthys</taxon>
    </lineage>
</organism>
<accession>A0AAV9SMT1</accession>
<reference evidence="2 3" key="1">
    <citation type="submission" date="2021-06" db="EMBL/GenBank/DDBJ databases">
        <authorList>
            <person name="Palmer J.M."/>
        </authorList>
    </citation>
    <scope>NUCLEOTIDE SEQUENCE [LARGE SCALE GENOMIC DNA]</scope>
    <source>
        <strain evidence="2 3">MEX-2019</strain>
        <tissue evidence="2">Muscle</tissue>
    </source>
</reference>
<gene>
    <name evidence="2" type="ORF">CRENBAI_000975</name>
</gene>
<feature type="compositionally biased region" description="Basic and acidic residues" evidence="1">
    <location>
        <begin position="240"/>
        <end position="256"/>
    </location>
</feature>
<dbReference type="AlphaFoldDB" id="A0AAV9SMT1"/>
<dbReference type="EMBL" id="JAHHUM010000098">
    <property type="protein sequence ID" value="KAK5622587.1"/>
    <property type="molecule type" value="Genomic_DNA"/>
</dbReference>
<evidence type="ECO:0000256" key="1">
    <source>
        <dbReference type="SAM" id="MobiDB-lite"/>
    </source>
</evidence>